<proteinExistence type="predicted"/>
<dbReference type="Pfam" id="PF13855">
    <property type="entry name" value="LRR_8"/>
    <property type="match status" value="2"/>
</dbReference>
<name>A0A182KD26_9DIPT</name>
<evidence type="ECO:0008006" key="6">
    <source>
        <dbReference type="Google" id="ProtNLM"/>
    </source>
</evidence>
<dbReference type="SUPFAM" id="SSF52058">
    <property type="entry name" value="L domain-like"/>
    <property type="match status" value="1"/>
</dbReference>
<keyword evidence="1" id="KW-0433">Leucine-rich repeat</keyword>
<dbReference type="PROSITE" id="PS51450">
    <property type="entry name" value="LRR"/>
    <property type="match status" value="1"/>
</dbReference>
<dbReference type="InterPro" id="IPR001611">
    <property type="entry name" value="Leu-rich_rpt"/>
</dbReference>
<keyword evidence="5" id="KW-1185">Reference proteome</keyword>
<dbReference type="EnsemblMetazoa" id="ACHR008663-RA">
    <property type="protein sequence ID" value="ACHR008663-PA"/>
    <property type="gene ID" value="ACHR008663"/>
</dbReference>
<dbReference type="VEuPathDB" id="VectorBase:ACHR008663"/>
<organism evidence="4 5">
    <name type="scientific">Anopheles christyi</name>
    <dbReference type="NCBI Taxonomy" id="43041"/>
    <lineage>
        <taxon>Eukaryota</taxon>
        <taxon>Metazoa</taxon>
        <taxon>Ecdysozoa</taxon>
        <taxon>Arthropoda</taxon>
        <taxon>Hexapoda</taxon>
        <taxon>Insecta</taxon>
        <taxon>Pterygota</taxon>
        <taxon>Neoptera</taxon>
        <taxon>Endopterygota</taxon>
        <taxon>Diptera</taxon>
        <taxon>Nematocera</taxon>
        <taxon>Culicoidea</taxon>
        <taxon>Culicidae</taxon>
        <taxon>Anophelinae</taxon>
        <taxon>Anopheles</taxon>
    </lineage>
</organism>
<dbReference type="STRING" id="43041.A0A182KD26"/>
<sequence length="358" mass="40126">MRIIVSVVLLQSAAGFKFRCIKCNAKCIVEDWNPSEEGYFFLAHIPNTTDEIKLVNLQNALLDGQFFSKMTRLFVSLSIENSPMLAVVIIPATCTAQLVIMHRTGVRNVRFEGNSIIKSVIIRRSPLRDVPVTLVTLPNVQHVLLQYTRIVSVDLHWFYPLKGLVTLKVMKSNVEFVHGAGDFNSTSALNAINLSYNMLRTVNLNVFAPFAELMQLVLTHNRIESLTGALNAPSLTGLMLDHNYLKALDVCAWNVLPELRGLALANNYLTQIPTCLERFPCLGNVDLKRNQISFVRWDELQKLPQLASINLSFNRISAIPSNESQYPPRLNQMDLKGNPIENATLPDGLNDSIHDPFG</sequence>
<dbReference type="InterPro" id="IPR003591">
    <property type="entry name" value="Leu-rich_rpt_typical-subtyp"/>
</dbReference>
<evidence type="ECO:0000313" key="4">
    <source>
        <dbReference type="EnsemblMetazoa" id="ACHR008663-PA"/>
    </source>
</evidence>
<accession>A0A182KD26</accession>
<evidence type="ECO:0000256" key="1">
    <source>
        <dbReference type="ARBA" id="ARBA00022614"/>
    </source>
</evidence>
<feature type="signal peptide" evidence="3">
    <location>
        <begin position="1"/>
        <end position="15"/>
    </location>
</feature>
<dbReference type="PANTHER" id="PTHR45712">
    <property type="entry name" value="AGAP008170-PA"/>
    <property type="match status" value="1"/>
</dbReference>
<dbReference type="SMART" id="SM00369">
    <property type="entry name" value="LRR_TYP"/>
    <property type="match status" value="4"/>
</dbReference>
<keyword evidence="2" id="KW-0677">Repeat</keyword>
<dbReference type="InterPro" id="IPR032675">
    <property type="entry name" value="LRR_dom_sf"/>
</dbReference>
<dbReference type="PANTHER" id="PTHR45712:SF22">
    <property type="entry name" value="INSULIN-LIKE GROWTH FACTOR-BINDING PROTEIN COMPLEX ACID LABILE SUBUNIT"/>
    <property type="match status" value="1"/>
</dbReference>
<dbReference type="AlphaFoldDB" id="A0A182KD26"/>
<protein>
    <recommendedName>
        <fullName evidence="6">Leucine rich immune protein (Coil-less)</fullName>
    </recommendedName>
</protein>
<dbReference type="Proteomes" id="UP000075881">
    <property type="component" value="Unassembled WGS sequence"/>
</dbReference>
<dbReference type="InterPro" id="IPR050333">
    <property type="entry name" value="SLRP"/>
</dbReference>
<reference evidence="5" key="1">
    <citation type="submission" date="2013-03" db="EMBL/GenBank/DDBJ databases">
        <title>The Genome Sequence of Anopheles christyi ACHKN1017.</title>
        <authorList>
            <consortium name="The Broad Institute Genomics Platform"/>
            <person name="Neafsey D.E."/>
            <person name="Besansky N."/>
            <person name="Walker B."/>
            <person name="Young S.K."/>
            <person name="Zeng Q."/>
            <person name="Gargeya S."/>
            <person name="Fitzgerald M."/>
            <person name="Haas B."/>
            <person name="Abouelleil A."/>
            <person name="Allen A.W."/>
            <person name="Alvarado L."/>
            <person name="Arachchi H.M."/>
            <person name="Berlin A.M."/>
            <person name="Chapman S.B."/>
            <person name="Gainer-Dewar J."/>
            <person name="Goldberg J."/>
            <person name="Griggs A."/>
            <person name="Gujja S."/>
            <person name="Hansen M."/>
            <person name="Howarth C."/>
            <person name="Imamovic A."/>
            <person name="Ireland A."/>
            <person name="Larimer J."/>
            <person name="McCowan C."/>
            <person name="Murphy C."/>
            <person name="Pearson M."/>
            <person name="Poon T.W."/>
            <person name="Priest M."/>
            <person name="Roberts A."/>
            <person name="Saif S."/>
            <person name="Shea T."/>
            <person name="Sisk P."/>
            <person name="Sykes S."/>
            <person name="Wortman J."/>
            <person name="Nusbaum C."/>
            <person name="Birren B."/>
        </authorList>
    </citation>
    <scope>NUCLEOTIDE SEQUENCE [LARGE SCALE GENOMIC DNA]</scope>
    <source>
        <strain evidence="5">ACHKN1017</strain>
    </source>
</reference>
<reference evidence="4" key="2">
    <citation type="submission" date="2020-05" db="UniProtKB">
        <authorList>
            <consortium name="EnsemblMetazoa"/>
        </authorList>
    </citation>
    <scope>IDENTIFICATION</scope>
    <source>
        <strain evidence="4">ACHKN1017</strain>
    </source>
</reference>
<dbReference type="Gene3D" id="3.80.10.10">
    <property type="entry name" value="Ribonuclease Inhibitor"/>
    <property type="match status" value="1"/>
</dbReference>
<keyword evidence="3" id="KW-0732">Signal</keyword>
<evidence type="ECO:0000256" key="2">
    <source>
        <dbReference type="ARBA" id="ARBA00022737"/>
    </source>
</evidence>
<feature type="chain" id="PRO_5012045811" description="Leucine rich immune protein (Coil-less)" evidence="3">
    <location>
        <begin position="16"/>
        <end position="358"/>
    </location>
</feature>
<evidence type="ECO:0000256" key="3">
    <source>
        <dbReference type="SAM" id="SignalP"/>
    </source>
</evidence>
<evidence type="ECO:0000313" key="5">
    <source>
        <dbReference type="Proteomes" id="UP000075881"/>
    </source>
</evidence>